<evidence type="ECO:0008006" key="8">
    <source>
        <dbReference type="Google" id="ProtNLM"/>
    </source>
</evidence>
<proteinExistence type="predicted"/>
<dbReference type="EMBL" id="BARV01012318">
    <property type="protein sequence ID" value="GAI03067.1"/>
    <property type="molecule type" value="Genomic_DNA"/>
</dbReference>
<dbReference type="GO" id="GO:0015658">
    <property type="term" value="F:branched-chain amino acid transmembrane transporter activity"/>
    <property type="evidence" value="ECO:0007669"/>
    <property type="project" value="InterPro"/>
</dbReference>
<feature type="transmembrane region" description="Helical" evidence="6">
    <location>
        <begin position="132"/>
        <end position="150"/>
    </location>
</feature>
<accession>X1K7S6</accession>
<dbReference type="AlphaFoldDB" id="X1K7S6"/>
<name>X1K7S6_9ZZZZ</name>
<evidence type="ECO:0000313" key="7">
    <source>
        <dbReference type="EMBL" id="GAI03067.1"/>
    </source>
</evidence>
<feature type="transmembrane region" description="Helical" evidence="6">
    <location>
        <begin position="86"/>
        <end position="112"/>
    </location>
</feature>
<keyword evidence="5 6" id="KW-0472">Membrane</keyword>
<evidence type="ECO:0000256" key="3">
    <source>
        <dbReference type="ARBA" id="ARBA00022692"/>
    </source>
</evidence>
<evidence type="ECO:0000256" key="4">
    <source>
        <dbReference type="ARBA" id="ARBA00022989"/>
    </source>
</evidence>
<keyword evidence="3 6" id="KW-0812">Transmembrane</keyword>
<evidence type="ECO:0000256" key="5">
    <source>
        <dbReference type="ARBA" id="ARBA00023136"/>
    </source>
</evidence>
<evidence type="ECO:0000256" key="2">
    <source>
        <dbReference type="ARBA" id="ARBA00022475"/>
    </source>
</evidence>
<protein>
    <recommendedName>
        <fullName evidence="8">Branched-chain amino acid ABC transporter permease</fullName>
    </recommendedName>
</protein>
<keyword evidence="4 6" id="KW-1133">Transmembrane helix</keyword>
<feature type="transmembrane region" description="Helical" evidence="6">
    <location>
        <begin position="54"/>
        <end position="74"/>
    </location>
</feature>
<feature type="non-terminal residue" evidence="7">
    <location>
        <position position="1"/>
    </location>
</feature>
<evidence type="ECO:0000256" key="6">
    <source>
        <dbReference type="SAM" id="Phobius"/>
    </source>
</evidence>
<dbReference type="GO" id="GO:0005886">
    <property type="term" value="C:plasma membrane"/>
    <property type="evidence" value="ECO:0007669"/>
    <property type="project" value="UniProtKB-SubCell"/>
</dbReference>
<dbReference type="InterPro" id="IPR001851">
    <property type="entry name" value="ABC_transp_permease"/>
</dbReference>
<feature type="transmembrane region" description="Helical" evidence="6">
    <location>
        <begin position="6"/>
        <end position="22"/>
    </location>
</feature>
<sequence>EPYYYIALGMVAGIVALSYYLNRTRIGYYWAAIRGDPDAAESLGISVARYRIRAFLLSCFLTGLGGTFYAQYFLALDPRRVLGVSLSIEIALVGIVGGWQSVFGPLLGSLVLTSTGQIIRAQLGSSLPGMHLLIYGVILMLFIQFLPQGLNSPVMRGLRWAEAKVWRPREYSTYERGGK</sequence>
<reference evidence="7" key="1">
    <citation type="journal article" date="2014" name="Front. Microbiol.">
        <title>High frequency of phylogenetically diverse reductive dehalogenase-homologous genes in deep subseafloor sedimentary metagenomes.</title>
        <authorList>
            <person name="Kawai M."/>
            <person name="Futagami T."/>
            <person name="Toyoda A."/>
            <person name="Takaki Y."/>
            <person name="Nishi S."/>
            <person name="Hori S."/>
            <person name="Arai W."/>
            <person name="Tsubouchi T."/>
            <person name="Morono Y."/>
            <person name="Uchiyama I."/>
            <person name="Ito T."/>
            <person name="Fujiyama A."/>
            <person name="Inagaki F."/>
            <person name="Takami H."/>
        </authorList>
    </citation>
    <scope>NUCLEOTIDE SEQUENCE</scope>
    <source>
        <strain evidence="7">Expedition CK06-06</strain>
    </source>
</reference>
<evidence type="ECO:0000256" key="1">
    <source>
        <dbReference type="ARBA" id="ARBA00004651"/>
    </source>
</evidence>
<dbReference type="PANTHER" id="PTHR30482">
    <property type="entry name" value="HIGH-AFFINITY BRANCHED-CHAIN AMINO ACID TRANSPORT SYSTEM PERMEASE"/>
    <property type="match status" value="1"/>
</dbReference>
<dbReference type="Pfam" id="PF02653">
    <property type="entry name" value="BPD_transp_2"/>
    <property type="match status" value="1"/>
</dbReference>
<keyword evidence="2" id="KW-1003">Cell membrane</keyword>
<comment type="caution">
    <text evidence="7">The sequence shown here is derived from an EMBL/GenBank/DDBJ whole genome shotgun (WGS) entry which is preliminary data.</text>
</comment>
<gene>
    <name evidence="7" type="ORF">S06H3_22879</name>
</gene>
<comment type="subcellular location">
    <subcellularLocation>
        <location evidence="1">Cell membrane</location>
        <topology evidence="1">Multi-pass membrane protein</topology>
    </subcellularLocation>
</comment>
<dbReference type="InterPro" id="IPR043428">
    <property type="entry name" value="LivM-like"/>
</dbReference>
<dbReference type="CDD" id="cd06581">
    <property type="entry name" value="TM_PBP1_LivM_like"/>
    <property type="match status" value="1"/>
</dbReference>
<dbReference type="PANTHER" id="PTHR30482:SF10">
    <property type="entry name" value="HIGH-AFFINITY BRANCHED-CHAIN AMINO ACID TRANSPORT PROTEIN BRAE"/>
    <property type="match status" value="1"/>
</dbReference>
<organism evidence="7">
    <name type="scientific">marine sediment metagenome</name>
    <dbReference type="NCBI Taxonomy" id="412755"/>
    <lineage>
        <taxon>unclassified sequences</taxon>
        <taxon>metagenomes</taxon>
        <taxon>ecological metagenomes</taxon>
    </lineage>
</organism>